<reference evidence="1 2" key="1">
    <citation type="journal article" date="2015" name="Genome Biol. Evol.">
        <title>Comparative Genomics of a Bacterivorous Green Alga Reveals Evolutionary Causalities and Consequences of Phago-Mixotrophic Mode of Nutrition.</title>
        <authorList>
            <person name="Burns J.A."/>
            <person name="Paasch A."/>
            <person name="Narechania A."/>
            <person name="Kim E."/>
        </authorList>
    </citation>
    <scope>NUCLEOTIDE SEQUENCE [LARGE SCALE GENOMIC DNA]</scope>
    <source>
        <strain evidence="1 2">PLY_AMNH</strain>
    </source>
</reference>
<comment type="caution">
    <text evidence="1">The sequence shown here is derived from an EMBL/GenBank/DDBJ whole genome shotgun (WGS) entry which is preliminary data.</text>
</comment>
<accession>A0AAE0L4H6</accession>
<protein>
    <submittedName>
        <fullName evidence="1">Uncharacterized protein</fullName>
    </submittedName>
</protein>
<sequence length="141" mass="15704">MYSSTEYYAYAYKRYIHNIQVFINSQSVNNSKVAEEADEEDMRPPHDLPMCIGARMMITWNLCIAHNLVNGNVGLVHDIICNAQGLAVAVLLLVKKRTLSQDGYSGPSFLERVEGVDMDKYAVVAIGWKVSQSYDGGAMHA</sequence>
<gene>
    <name evidence="1" type="ORF">CYMTET_20168</name>
</gene>
<keyword evidence="2" id="KW-1185">Reference proteome</keyword>
<name>A0AAE0L4H6_9CHLO</name>
<proteinExistence type="predicted"/>
<dbReference type="EMBL" id="LGRX02009708">
    <property type="protein sequence ID" value="KAK3271489.1"/>
    <property type="molecule type" value="Genomic_DNA"/>
</dbReference>
<evidence type="ECO:0000313" key="2">
    <source>
        <dbReference type="Proteomes" id="UP001190700"/>
    </source>
</evidence>
<organism evidence="1 2">
    <name type="scientific">Cymbomonas tetramitiformis</name>
    <dbReference type="NCBI Taxonomy" id="36881"/>
    <lineage>
        <taxon>Eukaryota</taxon>
        <taxon>Viridiplantae</taxon>
        <taxon>Chlorophyta</taxon>
        <taxon>Pyramimonadophyceae</taxon>
        <taxon>Pyramimonadales</taxon>
        <taxon>Pyramimonadaceae</taxon>
        <taxon>Cymbomonas</taxon>
    </lineage>
</organism>
<dbReference type="Proteomes" id="UP001190700">
    <property type="component" value="Unassembled WGS sequence"/>
</dbReference>
<dbReference type="AlphaFoldDB" id="A0AAE0L4H6"/>
<evidence type="ECO:0000313" key="1">
    <source>
        <dbReference type="EMBL" id="KAK3271489.1"/>
    </source>
</evidence>